<dbReference type="SFLD" id="SFLDS00005">
    <property type="entry name" value="Isoprenoid_Synthase_Type_I"/>
    <property type="match status" value="1"/>
</dbReference>
<dbReference type="SFLD" id="SFLDG01017">
    <property type="entry name" value="Polyprenyl_Transferase_Like"/>
    <property type="match status" value="1"/>
</dbReference>
<keyword evidence="4" id="KW-0479">Metal-binding</keyword>
<dbReference type="GO" id="GO:0046872">
    <property type="term" value="F:metal ion binding"/>
    <property type="evidence" value="ECO:0007669"/>
    <property type="project" value="UniProtKB-KW"/>
</dbReference>
<evidence type="ECO:0000256" key="3">
    <source>
        <dbReference type="ARBA" id="ARBA00022679"/>
    </source>
</evidence>
<dbReference type="InterPro" id="IPR033749">
    <property type="entry name" value="Polyprenyl_synt_CS"/>
</dbReference>
<dbReference type="AlphaFoldDB" id="A0A495JTP4"/>
<evidence type="ECO:0000256" key="1">
    <source>
        <dbReference type="ARBA" id="ARBA00001946"/>
    </source>
</evidence>
<accession>A0A495JTP4</accession>
<organism evidence="7 8">
    <name type="scientific">Micromonospora pisi</name>
    <dbReference type="NCBI Taxonomy" id="589240"/>
    <lineage>
        <taxon>Bacteria</taxon>
        <taxon>Bacillati</taxon>
        <taxon>Actinomycetota</taxon>
        <taxon>Actinomycetes</taxon>
        <taxon>Micromonosporales</taxon>
        <taxon>Micromonosporaceae</taxon>
        <taxon>Micromonospora</taxon>
    </lineage>
</organism>
<dbReference type="PANTHER" id="PTHR12001:SF85">
    <property type="entry name" value="SHORT CHAIN ISOPRENYL DIPHOSPHATE SYNTHASE"/>
    <property type="match status" value="1"/>
</dbReference>
<keyword evidence="5" id="KW-0460">Magnesium</keyword>
<evidence type="ECO:0000256" key="2">
    <source>
        <dbReference type="ARBA" id="ARBA00006706"/>
    </source>
</evidence>
<dbReference type="InterPro" id="IPR000092">
    <property type="entry name" value="Polyprenyl_synt"/>
</dbReference>
<evidence type="ECO:0000256" key="5">
    <source>
        <dbReference type="ARBA" id="ARBA00022842"/>
    </source>
</evidence>
<keyword evidence="3 6" id="KW-0808">Transferase</keyword>
<dbReference type="Pfam" id="PF00348">
    <property type="entry name" value="polyprenyl_synt"/>
    <property type="match status" value="1"/>
</dbReference>
<dbReference type="OrthoDB" id="4497239at2"/>
<dbReference type="InterPro" id="IPR008949">
    <property type="entry name" value="Isoprenoid_synthase_dom_sf"/>
</dbReference>
<evidence type="ECO:0000313" key="8">
    <source>
        <dbReference type="Proteomes" id="UP000277671"/>
    </source>
</evidence>
<dbReference type="CDD" id="cd00685">
    <property type="entry name" value="Trans_IPPS_HT"/>
    <property type="match status" value="1"/>
</dbReference>
<dbReference type="SUPFAM" id="SSF48576">
    <property type="entry name" value="Terpenoid synthases"/>
    <property type="match status" value="1"/>
</dbReference>
<gene>
    <name evidence="7" type="ORF">BDK92_6818</name>
</gene>
<protein>
    <submittedName>
        <fullName evidence="7">Geranylgeranyl diphosphate synthase type I</fullName>
    </submittedName>
</protein>
<dbReference type="GO" id="GO:0004659">
    <property type="term" value="F:prenyltransferase activity"/>
    <property type="evidence" value="ECO:0007669"/>
    <property type="project" value="InterPro"/>
</dbReference>
<dbReference type="PROSITE" id="PS00723">
    <property type="entry name" value="POLYPRENYL_SYNTHASE_1"/>
    <property type="match status" value="1"/>
</dbReference>
<comment type="similarity">
    <text evidence="2 6">Belongs to the FPP/GGPP synthase family.</text>
</comment>
<evidence type="ECO:0000256" key="4">
    <source>
        <dbReference type="ARBA" id="ARBA00022723"/>
    </source>
</evidence>
<dbReference type="Gene3D" id="1.10.600.10">
    <property type="entry name" value="Farnesyl Diphosphate Synthase"/>
    <property type="match status" value="1"/>
</dbReference>
<evidence type="ECO:0000313" key="7">
    <source>
        <dbReference type="EMBL" id="RKR92380.1"/>
    </source>
</evidence>
<comment type="caution">
    <text evidence="7">The sequence shown here is derived from an EMBL/GenBank/DDBJ whole genome shotgun (WGS) entry which is preliminary data.</text>
</comment>
<dbReference type="GO" id="GO:0008299">
    <property type="term" value="P:isoprenoid biosynthetic process"/>
    <property type="evidence" value="ECO:0007669"/>
    <property type="project" value="InterPro"/>
</dbReference>
<dbReference type="EMBL" id="RBKT01000001">
    <property type="protein sequence ID" value="RKR92380.1"/>
    <property type="molecule type" value="Genomic_DNA"/>
</dbReference>
<keyword evidence="8" id="KW-1185">Reference proteome</keyword>
<dbReference type="Proteomes" id="UP000277671">
    <property type="component" value="Unassembled WGS sequence"/>
</dbReference>
<name>A0A495JTP4_9ACTN</name>
<comment type="cofactor">
    <cofactor evidence="1">
        <name>Mg(2+)</name>
        <dbReference type="ChEBI" id="CHEBI:18420"/>
    </cofactor>
</comment>
<sequence>MTAIARTDPRDFLKDLTSSRAARLLRDALDRRWPATTDTADRLSTIHRYALLPAGKLIRPILMLESAAAVGGRPEDILPAALGLEYLHVATLVHDDIIDADEMRRGRPAVPLVYGLPDAIVAGDALIFTAFESITECRATGVSDSAIGTAIAVLARAGTDLCRGQVLEAQLVGDPGIDVDIYLEMIRLKTGALFRAVCEIGAILAGAEPAHCQQLASYGEHLGVAFQIRDDLLAYTTPAVVAGKSPTNDLANGRTTLPVLLAYQAGNRAQRRRLVEALNHRTADADALKDFHRLLEETGALERAPEHVAEHIRRARNQLSTLESSPSVAVLAGITHWATARQW</sequence>
<proteinExistence type="inferred from homology"/>
<dbReference type="PANTHER" id="PTHR12001">
    <property type="entry name" value="GERANYLGERANYL PYROPHOSPHATE SYNTHASE"/>
    <property type="match status" value="1"/>
</dbReference>
<evidence type="ECO:0000256" key="6">
    <source>
        <dbReference type="RuleBase" id="RU004466"/>
    </source>
</evidence>
<reference evidence="7 8" key="1">
    <citation type="submission" date="2018-10" db="EMBL/GenBank/DDBJ databases">
        <title>Sequencing the genomes of 1000 actinobacteria strains.</title>
        <authorList>
            <person name="Klenk H.-P."/>
        </authorList>
    </citation>
    <scope>NUCLEOTIDE SEQUENCE [LARGE SCALE GENOMIC DNA]</scope>
    <source>
        <strain evidence="7 8">DSM 45175</strain>
    </source>
</reference>